<name>A0A4Z2G275_9TELE</name>
<sequence>MERINPRGVLAAVVGTERADFDLRIGVVEHEPLVEGLEQMGLEGAKLNAIEDCRLQAHLHPELAGARHGRASHLHEEEVF</sequence>
<comment type="caution">
    <text evidence="1">The sequence shown here is derived from an EMBL/GenBank/DDBJ whole genome shotgun (WGS) entry which is preliminary data.</text>
</comment>
<reference evidence="1 2" key="1">
    <citation type="submission" date="2019-03" db="EMBL/GenBank/DDBJ databases">
        <title>First draft genome of Liparis tanakae, snailfish: a comprehensive survey of snailfish specific genes.</title>
        <authorList>
            <person name="Kim W."/>
            <person name="Song I."/>
            <person name="Jeong J.-H."/>
            <person name="Kim D."/>
            <person name="Kim S."/>
            <person name="Ryu S."/>
            <person name="Song J.Y."/>
            <person name="Lee S.K."/>
        </authorList>
    </citation>
    <scope>NUCLEOTIDE SEQUENCE [LARGE SCALE GENOMIC DNA]</scope>
    <source>
        <tissue evidence="1">Muscle</tissue>
    </source>
</reference>
<gene>
    <name evidence="1" type="ORF">EYF80_042558</name>
</gene>
<evidence type="ECO:0000313" key="2">
    <source>
        <dbReference type="Proteomes" id="UP000314294"/>
    </source>
</evidence>
<keyword evidence="2" id="KW-1185">Reference proteome</keyword>
<evidence type="ECO:0000313" key="1">
    <source>
        <dbReference type="EMBL" id="TNN47250.1"/>
    </source>
</evidence>
<accession>A0A4Z2G275</accession>
<proteinExistence type="predicted"/>
<protein>
    <submittedName>
        <fullName evidence="1">Uncharacterized protein</fullName>
    </submittedName>
</protein>
<dbReference type="Proteomes" id="UP000314294">
    <property type="component" value="Unassembled WGS sequence"/>
</dbReference>
<dbReference type="EMBL" id="SRLO01000751">
    <property type="protein sequence ID" value="TNN47250.1"/>
    <property type="molecule type" value="Genomic_DNA"/>
</dbReference>
<dbReference type="AlphaFoldDB" id="A0A4Z2G275"/>
<organism evidence="1 2">
    <name type="scientific">Liparis tanakae</name>
    <name type="common">Tanaka's snailfish</name>
    <dbReference type="NCBI Taxonomy" id="230148"/>
    <lineage>
        <taxon>Eukaryota</taxon>
        <taxon>Metazoa</taxon>
        <taxon>Chordata</taxon>
        <taxon>Craniata</taxon>
        <taxon>Vertebrata</taxon>
        <taxon>Euteleostomi</taxon>
        <taxon>Actinopterygii</taxon>
        <taxon>Neopterygii</taxon>
        <taxon>Teleostei</taxon>
        <taxon>Neoteleostei</taxon>
        <taxon>Acanthomorphata</taxon>
        <taxon>Eupercaria</taxon>
        <taxon>Perciformes</taxon>
        <taxon>Cottioidei</taxon>
        <taxon>Cottales</taxon>
        <taxon>Liparidae</taxon>
        <taxon>Liparis</taxon>
    </lineage>
</organism>